<proteinExistence type="predicted"/>
<feature type="region of interest" description="Disordered" evidence="1">
    <location>
        <begin position="28"/>
        <end position="54"/>
    </location>
</feature>
<gene>
    <name evidence="2" type="ORF">PVT68_15065</name>
</gene>
<accession>A0ABY8NEA3</accession>
<organism evidence="2 3">
    <name type="scientific">Microbulbifer bruguierae</name>
    <dbReference type="NCBI Taxonomy" id="3029061"/>
    <lineage>
        <taxon>Bacteria</taxon>
        <taxon>Pseudomonadati</taxon>
        <taxon>Pseudomonadota</taxon>
        <taxon>Gammaproteobacteria</taxon>
        <taxon>Cellvibrionales</taxon>
        <taxon>Microbulbiferaceae</taxon>
        <taxon>Microbulbifer</taxon>
    </lineage>
</organism>
<name>A0ABY8NEA3_9GAMM</name>
<dbReference type="Proteomes" id="UP001236500">
    <property type="component" value="Chromosome"/>
</dbReference>
<feature type="compositionally biased region" description="Polar residues" evidence="1">
    <location>
        <begin position="28"/>
        <end position="41"/>
    </location>
</feature>
<reference evidence="2 3" key="1">
    <citation type="submission" date="2023-02" db="EMBL/GenBank/DDBJ databases">
        <title>Description and genomic characterization of Microbulbifer bruguierae sp. nov., isolated from the sediment of mangrove plant Bruguiera sexangula.</title>
        <authorList>
            <person name="Long M."/>
        </authorList>
    </citation>
    <scope>NUCLEOTIDE SEQUENCE [LARGE SCALE GENOMIC DNA]</scope>
    <source>
        <strain evidence="2 3">H12</strain>
    </source>
</reference>
<dbReference type="RefSeq" id="WP_280319397.1">
    <property type="nucleotide sequence ID" value="NZ_CP118605.1"/>
</dbReference>
<keyword evidence="3" id="KW-1185">Reference proteome</keyword>
<protein>
    <submittedName>
        <fullName evidence="2">Uncharacterized protein</fullName>
    </submittedName>
</protein>
<evidence type="ECO:0000256" key="1">
    <source>
        <dbReference type="SAM" id="MobiDB-lite"/>
    </source>
</evidence>
<evidence type="ECO:0000313" key="2">
    <source>
        <dbReference type="EMBL" id="WGL16082.1"/>
    </source>
</evidence>
<dbReference type="EMBL" id="CP118605">
    <property type="protein sequence ID" value="WGL16082.1"/>
    <property type="molecule type" value="Genomic_DNA"/>
</dbReference>
<sequence>MSLEHVISPIWGFFIVFAVAVDPVFKQGNHQPPRQTSTRNPASARPSLRQPTVQGGANRHWLFGFIALSERKTHLGIGQESAIEYGDIEGRLQTNHCMASSVRDRRSATHRDHRINLIISLYYSGKPHCVAGSLILYISKHGALALCEPAQATFVL</sequence>
<evidence type="ECO:0000313" key="3">
    <source>
        <dbReference type="Proteomes" id="UP001236500"/>
    </source>
</evidence>